<dbReference type="InterPro" id="IPR010255">
    <property type="entry name" value="Haem_peroxidase_sf"/>
</dbReference>
<dbReference type="Gene3D" id="1.10.640.10">
    <property type="entry name" value="Haem peroxidase domain superfamily, animal type"/>
    <property type="match status" value="1"/>
</dbReference>
<comment type="caution">
    <text evidence="7">The sequence shown here is derived from an EMBL/GenBank/DDBJ whole genome shotgun (WGS) entry which is preliminary data.</text>
</comment>
<dbReference type="Pfam" id="PF03098">
    <property type="entry name" value="An_peroxidase"/>
    <property type="match status" value="1"/>
</dbReference>
<feature type="binding site" description="axial binding residue" evidence="5">
    <location>
        <position position="290"/>
    </location>
    <ligand>
        <name>heme b</name>
        <dbReference type="ChEBI" id="CHEBI:60344"/>
    </ligand>
    <ligandPart>
        <name>Fe</name>
        <dbReference type="ChEBI" id="CHEBI:18248"/>
    </ligandPart>
</feature>
<keyword evidence="8" id="KW-1185">Reference proteome</keyword>
<name>A0AAW1Q0U4_9CHLO</name>
<evidence type="ECO:0000256" key="4">
    <source>
        <dbReference type="ARBA" id="ARBA00023004"/>
    </source>
</evidence>
<dbReference type="InterPro" id="IPR050783">
    <property type="entry name" value="Oxylipin_biosynth_metab"/>
</dbReference>
<dbReference type="AlphaFoldDB" id="A0AAW1Q0U4"/>
<evidence type="ECO:0000256" key="5">
    <source>
        <dbReference type="PIRSR" id="PIRSR619791-2"/>
    </source>
</evidence>
<feature type="transmembrane region" description="Helical" evidence="6">
    <location>
        <begin position="665"/>
        <end position="684"/>
    </location>
</feature>
<dbReference type="Proteomes" id="UP001489004">
    <property type="component" value="Unassembled WGS sequence"/>
</dbReference>
<feature type="transmembrane region" description="Helical" evidence="6">
    <location>
        <begin position="696"/>
        <end position="721"/>
    </location>
</feature>
<evidence type="ECO:0000256" key="2">
    <source>
        <dbReference type="ARBA" id="ARBA00022964"/>
    </source>
</evidence>
<dbReference type="GO" id="GO:0046872">
    <property type="term" value="F:metal ion binding"/>
    <property type="evidence" value="ECO:0007669"/>
    <property type="project" value="UniProtKB-KW"/>
</dbReference>
<gene>
    <name evidence="7" type="ORF">WJX72_007844</name>
</gene>
<feature type="transmembrane region" description="Helical" evidence="6">
    <location>
        <begin position="575"/>
        <end position="596"/>
    </location>
</feature>
<dbReference type="InterPro" id="IPR019791">
    <property type="entry name" value="Haem_peroxidase_animal"/>
</dbReference>
<keyword evidence="2" id="KW-0223">Dioxygenase</keyword>
<dbReference type="GO" id="GO:0005737">
    <property type="term" value="C:cytoplasm"/>
    <property type="evidence" value="ECO:0007669"/>
    <property type="project" value="TreeGrafter"/>
</dbReference>
<keyword evidence="3" id="KW-0560">Oxidoreductase</keyword>
<keyword evidence="4 5" id="KW-0408">Iron</keyword>
<dbReference type="EMBL" id="JALJOR010000007">
    <property type="protein sequence ID" value="KAK9814558.1"/>
    <property type="molecule type" value="Genomic_DNA"/>
</dbReference>
<sequence>MGLMMRNLTYKLPQIAPFHTRPCAAINDPSDAKKRCYQILLKPDYKDFSTAAGYPSADQLWDTLMERTDFIPERAVPGNFLLMSFVNWFVDDLFTTSHGTNGTLRDGTNIRFQLSQLYGNTTERGRSLRTLTGGKLKAQMLHGEEFPPPLSTVQANDPSFYMQGPDDALLTPTGPCDPTTFLAMGHPRFNVHPGHVFWNTLMLRQHNHVCDLVSQERPEYSDEQIFQVARTVLQHIVLKIGFQDFVSDTVSPFRNLGWIVYDPDVMRGMDFRINDDWTSYIELNHLYRWHQWIPERLDYRPPVPMSQALWNVPLVTGAPLKVAAEAMMASTIGHMGAHNVPYYLKGITMSTIEDGRYNGLQSFNAYRRYLSFPALTSFEQFNMDAETTRQMRELYGGDIEKVDMFVGLLLEQASEGRNTMLCDTNTVLLTCLAFTALVNHDAVKNAQLWTTDYLTVAGKQYVQAFSLPKTISALVGRPMNCAFMTTGQDCTWKHIFYLPDIMRWQNMYSYIGMDFVTKSFWADGQAWSDATFILWYTALALIGYLALQHHLLMFISRAYRRLDTAYQMIVSMHAAYALIYTLQVIPYTLIVVKATFGSDFMGVVVANYRWIFAFVSMQAVMMLTEGTVRGILKLNLLLVGHHLVWYCVLLVALVHHSILALKVGLWLQVFQAYEFGLYVALLAYRLSAPQRVFQALACAGLGIFGITRIAQTILLLAVYGGSYQRQAKQGDLATFWVTLILVLVVFFIQFYTVSIYYKLLRRGTTARSPGLKADHSGHSEMMPLKGGAASVISLQASAA</sequence>
<feature type="transmembrane region" description="Helical" evidence="6">
    <location>
        <begin position="608"/>
        <end position="624"/>
    </location>
</feature>
<evidence type="ECO:0000256" key="3">
    <source>
        <dbReference type="ARBA" id="ARBA00023002"/>
    </source>
</evidence>
<keyword evidence="6" id="KW-1133">Transmembrane helix</keyword>
<accession>A0AAW1Q0U4</accession>
<dbReference type="GO" id="GO:0020037">
    <property type="term" value="F:heme binding"/>
    <property type="evidence" value="ECO:0007669"/>
    <property type="project" value="InterPro"/>
</dbReference>
<keyword evidence="6" id="KW-0472">Membrane</keyword>
<dbReference type="GO" id="GO:0004666">
    <property type="term" value="F:prostaglandin-endoperoxide synthase activity"/>
    <property type="evidence" value="ECO:0007669"/>
    <property type="project" value="TreeGrafter"/>
</dbReference>
<dbReference type="GO" id="GO:0004601">
    <property type="term" value="F:peroxidase activity"/>
    <property type="evidence" value="ECO:0007669"/>
    <property type="project" value="InterPro"/>
</dbReference>
<evidence type="ECO:0000313" key="7">
    <source>
        <dbReference type="EMBL" id="KAK9814558.1"/>
    </source>
</evidence>
<keyword evidence="6" id="KW-0812">Transmembrane</keyword>
<dbReference type="GO" id="GO:0016702">
    <property type="term" value="F:oxidoreductase activity, acting on single donors with incorporation of molecular oxygen, incorporation of two atoms of oxygen"/>
    <property type="evidence" value="ECO:0007669"/>
    <property type="project" value="TreeGrafter"/>
</dbReference>
<protein>
    <submittedName>
        <fullName evidence="7">Uncharacterized protein</fullName>
    </submittedName>
</protein>
<dbReference type="PANTHER" id="PTHR11903:SF39">
    <property type="entry name" value="PROSTAGLANDIN G_H SYNTHASE 2-LIKE"/>
    <property type="match status" value="1"/>
</dbReference>
<feature type="transmembrane region" description="Helical" evidence="6">
    <location>
        <begin position="733"/>
        <end position="757"/>
    </location>
</feature>
<keyword evidence="1 5" id="KW-0479">Metal-binding</keyword>
<evidence type="ECO:0000256" key="1">
    <source>
        <dbReference type="ARBA" id="ARBA00022723"/>
    </source>
</evidence>
<feature type="transmembrane region" description="Helical" evidence="6">
    <location>
        <begin position="636"/>
        <end position="659"/>
    </location>
</feature>
<dbReference type="PROSITE" id="PS50292">
    <property type="entry name" value="PEROXIDASE_3"/>
    <property type="match status" value="1"/>
</dbReference>
<reference evidence="7 8" key="1">
    <citation type="journal article" date="2024" name="Nat. Commun.">
        <title>Phylogenomics reveals the evolutionary origins of lichenization in chlorophyte algae.</title>
        <authorList>
            <person name="Puginier C."/>
            <person name="Libourel C."/>
            <person name="Otte J."/>
            <person name="Skaloud P."/>
            <person name="Haon M."/>
            <person name="Grisel S."/>
            <person name="Petersen M."/>
            <person name="Berrin J.G."/>
            <person name="Delaux P.M."/>
            <person name="Dal Grande F."/>
            <person name="Keller J."/>
        </authorList>
    </citation>
    <scope>NUCLEOTIDE SEQUENCE [LARGE SCALE GENOMIC DNA]</scope>
    <source>
        <strain evidence="7 8">SAG 2043</strain>
    </source>
</reference>
<dbReference type="SUPFAM" id="SSF48113">
    <property type="entry name" value="Heme-dependent peroxidases"/>
    <property type="match status" value="1"/>
</dbReference>
<dbReference type="InterPro" id="IPR037120">
    <property type="entry name" value="Haem_peroxidase_sf_animal"/>
</dbReference>
<dbReference type="GO" id="GO:0006979">
    <property type="term" value="P:response to oxidative stress"/>
    <property type="evidence" value="ECO:0007669"/>
    <property type="project" value="InterPro"/>
</dbReference>
<dbReference type="PRINTS" id="PR00457">
    <property type="entry name" value="ANPEROXIDASE"/>
</dbReference>
<proteinExistence type="predicted"/>
<evidence type="ECO:0000313" key="8">
    <source>
        <dbReference type="Proteomes" id="UP001489004"/>
    </source>
</evidence>
<evidence type="ECO:0000256" key="6">
    <source>
        <dbReference type="SAM" id="Phobius"/>
    </source>
</evidence>
<organism evidence="7 8">
    <name type="scientific">[Myrmecia] bisecta</name>
    <dbReference type="NCBI Taxonomy" id="41462"/>
    <lineage>
        <taxon>Eukaryota</taxon>
        <taxon>Viridiplantae</taxon>
        <taxon>Chlorophyta</taxon>
        <taxon>core chlorophytes</taxon>
        <taxon>Trebouxiophyceae</taxon>
        <taxon>Trebouxiales</taxon>
        <taxon>Trebouxiaceae</taxon>
        <taxon>Myrmecia</taxon>
    </lineage>
</organism>
<dbReference type="PANTHER" id="PTHR11903">
    <property type="entry name" value="PROSTAGLANDIN G/H SYNTHASE"/>
    <property type="match status" value="1"/>
</dbReference>
<dbReference type="GO" id="GO:0006631">
    <property type="term" value="P:fatty acid metabolic process"/>
    <property type="evidence" value="ECO:0007669"/>
    <property type="project" value="UniProtKB-ARBA"/>
</dbReference>
<keyword evidence="5" id="KW-0349">Heme</keyword>
<feature type="transmembrane region" description="Helical" evidence="6">
    <location>
        <begin position="533"/>
        <end position="555"/>
    </location>
</feature>